<dbReference type="InterPro" id="IPR020578">
    <property type="entry name" value="Aminotrans_V_PyrdxlP_BS"/>
</dbReference>
<reference evidence="9" key="2">
    <citation type="journal article" date="2021" name="PeerJ">
        <title>Extensive microbial diversity within the chicken gut microbiome revealed by metagenomics and culture.</title>
        <authorList>
            <person name="Gilroy R."/>
            <person name="Ravi A."/>
            <person name="Getino M."/>
            <person name="Pursley I."/>
            <person name="Horton D.L."/>
            <person name="Alikhan N.F."/>
            <person name="Baker D."/>
            <person name="Gharbi K."/>
            <person name="Hall N."/>
            <person name="Watson M."/>
            <person name="Adriaenssens E.M."/>
            <person name="Foster-Nyarko E."/>
            <person name="Jarju S."/>
            <person name="Secka A."/>
            <person name="Antonio M."/>
            <person name="Oren A."/>
            <person name="Chaudhuri R.R."/>
            <person name="La Ragione R."/>
            <person name="Hildebrand F."/>
            <person name="Pallen M.J."/>
        </authorList>
    </citation>
    <scope>NUCLEOTIDE SEQUENCE</scope>
    <source>
        <strain evidence="9">ChiBcec7-5410</strain>
    </source>
</reference>
<comment type="cofactor">
    <cofactor evidence="1 7">
        <name>pyridoxal 5'-phosphate</name>
        <dbReference type="ChEBI" id="CHEBI:597326"/>
    </cofactor>
</comment>
<dbReference type="InterPro" id="IPR015424">
    <property type="entry name" value="PyrdxlP-dep_Trfase"/>
</dbReference>
<protein>
    <submittedName>
        <fullName evidence="9">Cysteine desulfurase</fullName>
    </submittedName>
</protein>
<evidence type="ECO:0000256" key="4">
    <source>
        <dbReference type="ARBA" id="ARBA00022898"/>
    </source>
</evidence>
<name>A0A9D1H745_9FIRM</name>
<keyword evidence="5" id="KW-0408">Iron</keyword>
<evidence type="ECO:0000313" key="10">
    <source>
        <dbReference type="Proteomes" id="UP000824160"/>
    </source>
</evidence>
<evidence type="ECO:0000256" key="2">
    <source>
        <dbReference type="ARBA" id="ARBA00006490"/>
    </source>
</evidence>
<evidence type="ECO:0000256" key="5">
    <source>
        <dbReference type="ARBA" id="ARBA00023004"/>
    </source>
</evidence>
<dbReference type="GO" id="GO:0046872">
    <property type="term" value="F:metal ion binding"/>
    <property type="evidence" value="ECO:0007669"/>
    <property type="project" value="UniProtKB-KW"/>
</dbReference>
<sequence>MEIYLDNCATTKVCQPAAEAVLRAMTQDYGNPSSLHKKGLDAEHILTSARRTAASLLGCDYSCVYFTGGATDSNNIAIQGALAAHPRDGKTIVTTTVEHPSVADTVTAMEKRGYTVKRIAPGPNGQFDPHEIVDAVDEDTVLVTFMMVNNELGTVLPYEKVVPAIRRRFPKVLIHMDGVQGFTKLPLSVSKLDLDLFSFSGHKLYAPKGIGGLYIKKGVRILPVEYGGGQEKGLRSGTEAVPSIAGLDAALNMIKENRAQILANYQNCNRLLRSLLADMPEVVINSPENGCPHILNISVPGIPSEIMLHALEEKGIYVSSGSACSKGALSGVLAAFHLPQERIRSALRISFSYETDESQLRTFAAALREVIDRLMKVVKAN</sequence>
<organism evidence="9 10">
    <name type="scientific">Candidatus Faecivivens stercoripullorum</name>
    <dbReference type="NCBI Taxonomy" id="2840805"/>
    <lineage>
        <taxon>Bacteria</taxon>
        <taxon>Bacillati</taxon>
        <taxon>Bacillota</taxon>
        <taxon>Clostridia</taxon>
        <taxon>Eubacteriales</taxon>
        <taxon>Oscillospiraceae</taxon>
        <taxon>Oscillospiraceae incertae sedis</taxon>
        <taxon>Candidatus Faecivivens</taxon>
    </lineage>
</organism>
<dbReference type="InterPro" id="IPR015421">
    <property type="entry name" value="PyrdxlP-dep_Trfase_major"/>
</dbReference>
<dbReference type="SUPFAM" id="SSF53383">
    <property type="entry name" value="PLP-dependent transferases"/>
    <property type="match status" value="1"/>
</dbReference>
<evidence type="ECO:0000259" key="8">
    <source>
        <dbReference type="Pfam" id="PF00266"/>
    </source>
</evidence>
<feature type="domain" description="Aminotransferase class V" evidence="8">
    <location>
        <begin position="3"/>
        <end position="361"/>
    </location>
</feature>
<gene>
    <name evidence="9" type="ORF">IAC43_04600</name>
</gene>
<comment type="caution">
    <text evidence="9">The sequence shown here is derived from an EMBL/GenBank/DDBJ whole genome shotgun (WGS) entry which is preliminary data.</text>
</comment>
<dbReference type="GO" id="GO:0051536">
    <property type="term" value="F:iron-sulfur cluster binding"/>
    <property type="evidence" value="ECO:0007669"/>
    <property type="project" value="UniProtKB-KW"/>
</dbReference>
<keyword evidence="4" id="KW-0663">Pyridoxal phosphate</keyword>
<dbReference type="PANTHER" id="PTHR11601">
    <property type="entry name" value="CYSTEINE DESULFURYLASE FAMILY MEMBER"/>
    <property type="match status" value="1"/>
</dbReference>
<dbReference type="InterPro" id="IPR015422">
    <property type="entry name" value="PyrdxlP-dep_Trfase_small"/>
</dbReference>
<dbReference type="InterPro" id="IPR000192">
    <property type="entry name" value="Aminotrans_V_dom"/>
</dbReference>
<evidence type="ECO:0000256" key="1">
    <source>
        <dbReference type="ARBA" id="ARBA00001933"/>
    </source>
</evidence>
<comment type="similarity">
    <text evidence="2">Belongs to the class-V pyridoxal-phosphate-dependent aminotransferase family. NifS/IscS subfamily.</text>
</comment>
<proteinExistence type="inferred from homology"/>
<evidence type="ECO:0000256" key="7">
    <source>
        <dbReference type="RuleBase" id="RU004504"/>
    </source>
</evidence>
<dbReference type="Pfam" id="PF00266">
    <property type="entry name" value="Aminotran_5"/>
    <property type="match status" value="1"/>
</dbReference>
<dbReference type="AlphaFoldDB" id="A0A9D1H745"/>
<dbReference type="PANTHER" id="PTHR11601:SF50">
    <property type="entry name" value="CYSTEINE DESULFURASE ISCS 2-RELATED"/>
    <property type="match status" value="1"/>
</dbReference>
<accession>A0A9D1H745</accession>
<dbReference type="Gene3D" id="3.90.1150.10">
    <property type="entry name" value="Aspartate Aminotransferase, domain 1"/>
    <property type="match status" value="1"/>
</dbReference>
<dbReference type="PIRSF" id="PIRSF005572">
    <property type="entry name" value="NifS"/>
    <property type="match status" value="1"/>
</dbReference>
<keyword evidence="6" id="KW-0411">Iron-sulfur</keyword>
<reference evidence="9" key="1">
    <citation type="submission" date="2020-10" db="EMBL/GenBank/DDBJ databases">
        <authorList>
            <person name="Gilroy R."/>
        </authorList>
    </citation>
    <scope>NUCLEOTIDE SEQUENCE</scope>
    <source>
        <strain evidence="9">ChiBcec7-5410</strain>
    </source>
</reference>
<dbReference type="Gene3D" id="3.40.640.10">
    <property type="entry name" value="Type I PLP-dependent aspartate aminotransferase-like (Major domain)"/>
    <property type="match status" value="1"/>
</dbReference>
<evidence type="ECO:0000256" key="3">
    <source>
        <dbReference type="ARBA" id="ARBA00022723"/>
    </source>
</evidence>
<dbReference type="PROSITE" id="PS00595">
    <property type="entry name" value="AA_TRANSFER_CLASS_5"/>
    <property type="match status" value="1"/>
</dbReference>
<dbReference type="EMBL" id="DVLW01000122">
    <property type="protein sequence ID" value="HIT94441.1"/>
    <property type="molecule type" value="Genomic_DNA"/>
</dbReference>
<dbReference type="GO" id="GO:0003824">
    <property type="term" value="F:catalytic activity"/>
    <property type="evidence" value="ECO:0007669"/>
    <property type="project" value="UniProtKB-ARBA"/>
</dbReference>
<evidence type="ECO:0000313" key="9">
    <source>
        <dbReference type="EMBL" id="HIT94441.1"/>
    </source>
</evidence>
<dbReference type="InterPro" id="IPR016454">
    <property type="entry name" value="Cysteine_dSase"/>
</dbReference>
<keyword evidence="3" id="KW-0479">Metal-binding</keyword>
<dbReference type="Proteomes" id="UP000824160">
    <property type="component" value="Unassembled WGS sequence"/>
</dbReference>
<evidence type="ECO:0000256" key="6">
    <source>
        <dbReference type="ARBA" id="ARBA00023014"/>
    </source>
</evidence>